<evidence type="ECO:0000256" key="1">
    <source>
        <dbReference type="SAM" id="MobiDB-lite"/>
    </source>
</evidence>
<dbReference type="OrthoDB" id="509690at2759"/>
<proteinExistence type="predicted"/>
<feature type="compositionally biased region" description="Basic and acidic residues" evidence="1">
    <location>
        <begin position="302"/>
        <end position="314"/>
    </location>
</feature>
<dbReference type="AlphaFoldDB" id="A0A9P6U5M1"/>
<protein>
    <submittedName>
        <fullName evidence="2">Uncharacterized protein</fullName>
    </submittedName>
</protein>
<dbReference type="InterPro" id="IPR011050">
    <property type="entry name" value="Pectin_lyase_fold/virulence"/>
</dbReference>
<feature type="compositionally biased region" description="Low complexity" evidence="1">
    <location>
        <begin position="436"/>
        <end position="453"/>
    </location>
</feature>
<feature type="compositionally biased region" description="Low complexity" evidence="1">
    <location>
        <begin position="374"/>
        <end position="385"/>
    </location>
</feature>
<feature type="region of interest" description="Disordered" evidence="1">
    <location>
        <begin position="221"/>
        <end position="484"/>
    </location>
</feature>
<dbReference type="Gene3D" id="2.160.20.10">
    <property type="entry name" value="Single-stranded right-handed beta-helix, Pectin lyase-like"/>
    <property type="match status" value="1"/>
</dbReference>
<feature type="compositionally biased region" description="Acidic residues" evidence="1">
    <location>
        <begin position="262"/>
        <end position="275"/>
    </location>
</feature>
<dbReference type="SUPFAM" id="SSF51126">
    <property type="entry name" value="Pectin lyase-like"/>
    <property type="match status" value="2"/>
</dbReference>
<dbReference type="Proteomes" id="UP000807716">
    <property type="component" value="Unassembled WGS sequence"/>
</dbReference>
<reference evidence="2" key="1">
    <citation type="journal article" date="2020" name="Fungal Divers.">
        <title>Resolving the Mortierellaceae phylogeny through synthesis of multi-gene phylogenetics and phylogenomics.</title>
        <authorList>
            <person name="Vandepol N."/>
            <person name="Liber J."/>
            <person name="Desiro A."/>
            <person name="Na H."/>
            <person name="Kennedy M."/>
            <person name="Barry K."/>
            <person name="Grigoriev I.V."/>
            <person name="Miller A.N."/>
            <person name="O'Donnell K."/>
            <person name="Stajich J.E."/>
            <person name="Bonito G."/>
        </authorList>
    </citation>
    <scope>NUCLEOTIDE SEQUENCE</scope>
    <source>
        <strain evidence="2">BC1065</strain>
    </source>
</reference>
<comment type="caution">
    <text evidence="2">The sequence shown here is derived from an EMBL/GenBank/DDBJ whole genome shotgun (WGS) entry which is preliminary data.</text>
</comment>
<name>A0A9P6U5M1_9FUNG</name>
<evidence type="ECO:0000313" key="3">
    <source>
        <dbReference type="Proteomes" id="UP000807716"/>
    </source>
</evidence>
<feature type="compositionally biased region" description="Basic and acidic residues" evidence="1">
    <location>
        <begin position="358"/>
        <end position="368"/>
    </location>
</feature>
<feature type="compositionally biased region" description="Low complexity" evidence="1">
    <location>
        <begin position="469"/>
        <end position="484"/>
    </location>
</feature>
<feature type="compositionally biased region" description="Basic and acidic residues" evidence="1">
    <location>
        <begin position="221"/>
        <end position="232"/>
    </location>
</feature>
<organism evidence="2 3">
    <name type="scientific">Actinomortierella ambigua</name>
    <dbReference type="NCBI Taxonomy" id="1343610"/>
    <lineage>
        <taxon>Eukaryota</taxon>
        <taxon>Fungi</taxon>
        <taxon>Fungi incertae sedis</taxon>
        <taxon>Mucoromycota</taxon>
        <taxon>Mortierellomycotina</taxon>
        <taxon>Mortierellomycetes</taxon>
        <taxon>Mortierellales</taxon>
        <taxon>Mortierellaceae</taxon>
        <taxon>Actinomortierella</taxon>
    </lineage>
</organism>
<feature type="compositionally biased region" description="Basic and acidic residues" evidence="1">
    <location>
        <begin position="334"/>
        <end position="345"/>
    </location>
</feature>
<sequence>MVGYRNGHVPLPIAPVRVTLQPSSGSQQDDRVRIQAAIDKVGNMPLQPFTLRDGTKILLRGAVLLQAGTYRVRGSLILNKDGVVLRGEGNGPGGTVVLATGDFVHDFIHLNGLLDPATQGDPNYQRSNARARGMRPLNHYVTGDSYATPVANEYVPVGSVKVPVRDVRPFKVGAQVVVERPATAKWIHMLGMDRIPSDPHEGTLQWDPRTFTLSFAREVREVHAQDPKRQAEAEAGLPKNLDDKKRGMRMPRYPNGETAFSSDDDAMETSTDESEQGGGEPVKKPQSPSQGGGSDGSSSNTHVDKSNPKKHDIDRDEEDWDDWGWDDWDWASSRSDDFHFRKRADPTTVSGEEAAEEPPERLEIDLPRVETSGEPPTKETSSPAEPTTPKPAPEPGTTDPDAADPFTVVRHHVNGTGDYILDPDASQGQGGGGGASKSPPSSSPSTTTPLPTEEGGGTKYTGDEDEDGSQPSSSSSNSSKGGPIPGHLILDIPLVMTLDPQYGGGFMYNYERQHRVPSDIGLENMQLISSKESTLFGQPDPTDEEHAWYGAVVNHCQNCWVADVTMRKFVSGVKAGTGAIRTTFQDCEVDDPVSKLKDGGRRYMFMLQGQLGLVKRCRARNGRHDFITGAKTTGPNVFVDSQGLDANNDAGPHDRWSVGTLYDNVHSSRINIKNRGYMGSGQGWAGAFHVMYHCDAEDPSYFQSPPGATNWVVAHNGSFWQTSTQTTFEGPDATYLEPALKDLFPINKVPRSLYWAQLVDRMSGGQKGEDSKVAMRVEELVGAKGRNRYKSI</sequence>
<evidence type="ECO:0000313" key="2">
    <source>
        <dbReference type="EMBL" id="KAG0260734.1"/>
    </source>
</evidence>
<dbReference type="EMBL" id="JAAAJB010000239">
    <property type="protein sequence ID" value="KAG0260734.1"/>
    <property type="molecule type" value="Genomic_DNA"/>
</dbReference>
<keyword evidence="3" id="KW-1185">Reference proteome</keyword>
<accession>A0A9P6U5M1</accession>
<dbReference type="InterPro" id="IPR012334">
    <property type="entry name" value="Pectin_lyas_fold"/>
</dbReference>
<gene>
    <name evidence="2" type="ORF">DFQ27_003351</name>
</gene>
<feature type="compositionally biased region" description="Acidic residues" evidence="1">
    <location>
        <begin position="315"/>
        <end position="329"/>
    </location>
</feature>